<proteinExistence type="predicted"/>
<sequence length="167" mass="18804">MATSSEDETHKVFTNDPIHFKSLVNAVVEVETVNDSEVHKGILFTIDPVSETVILLNPVENNLKMEVILGFNVKNIKSVQTTGVPGIPDNLFKEDWAKYISEEEVEQKRLKLKEWLVKNTIPITESGKVLKLADMLSIEPPYGPQQCMSSNEIVLNKIQNLIKSMPE</sequence>
<dbReference type="PROSITE" id="PS52001">
    <property type="entry name" value="AD"/>
    <property type="match status" value="1"/>
</dbReference>
<dbReference type="InterPro" id="IPR047574">
    <property type="entry name" value="AD"/>
</dbReference>
<dbReference type="PANTHER" id="PTHR14710:SF2">
    <property type="entry name" value="GEM-ASSOCIATED PROTEIN 6"/>
    <property type="match status" value="1"/>
</dbReference>
<dbReference type="AlphaFoldDB" id="A0A1B6MFX3"/>
<dbReference type="InterPro" id="IPR009422">
    <property type="entry name" value="Gemin6"/>
</dbReference>
<reference evidence="2" key="1">
    <citation type="submission" date="2015-11" db="EMBL/GenBank/DDBJ databases">
        <title>De novo transcriptome assembly of four potential Pierce s Disease insect vectors from Arizona vineyards.</title>
        <authorList>
            <person name="Tassone E.E."/>
        </authorList>
    </citation>
    <scope>NUCLEOTIDE SEQUENCE</scope>
</reference>
<accession>A0A1B6MFX3</accession>
<name>A0A1B6MFX3_9HEMI</name>
<evidence type="ECO:0000313" key="2">
    <source>
        <dbReference type="EMBL" id="JAT34840.1"/>
    </source>
</evidence>
<gene>
    <name evidence="2" type="ORF">g.51344</name>
</gene>
<evidence type="ECO:0000259" key="1">
    <source>
        <dbReference type="PROSITE" id="PS52001"/>
    </source>
</evidence>
<dbReference type="GO" id="GO:0005634">
    <property type="term" value="C:nucleus"/>
    <property type="evidence" value="ECO:0007669"/>
    <property type="project" value="InterPro"/>
</dbReference>
<feature type="domain" description="AD" evidence="1">
    <location>
        <begin position="72"/>
        <end position="167"/>
    </location>
</feature>
<protein>
    <recommendedName>
        <fullName evidence="1">AD domain-containing protein</fullName>
    </recommendedName>
</protein>
<dbReference type="Gene3D" id="2.30.30.100">
    <property type="match status" value="1"/>
</dbReference>
<dbReference type="GO" id="GO:0000387">
    <property type="term" value="P:spliceosomal snRNP assembly"/>
    <property type="evidence" value="ECO:0007669"/>
    <property type="project" value="TreeGrafter"/>
</dbReference>
<dbReference type="InterPro" id="IPR046857">
    <property type="entry name" value="Gemin6_Sm-like_dom"/>
</dbReference>
<dbReference type="InterPro" id="IPR046856">
    <property type="entry name" value="Gemin6_C"/>
</dbReference>
<dbReference type="GO" id="GO:0000245">
    <property type="term" value="P:spliceosomal complex assembly"/>
    <property type="evidence" value="ECO:0007669"/>
    <property type="project" value="InterPro"/>
</dbReference>
<dbReference type="EMBL" id="GEBQ01005137">
    <property type="protein sequence ID" value="JAT34840.1"/>
    <property type="molecule type" value="Transcribed_RNA"/>
</dbReference>
<dbReference type="PANTHER" id="PTHR14710">
    <property type="entry name" value="GEM-ASSOCIATED PROTEIN 6"/>
    <property type="match status" value="1"/>
</dbReference>
<dbReference type="Pfam" id="PF20417">
    <property type="entry name" value="Gemin6_C"/>
    <property type="match status" value="1"/>
</dbReference>
<organism evidence="2">
    <name type="scientific">Graphocephala atropunctata</name>
    <dbReference type="NCBI Taxonomy" id="36148"/>
    <lineage>
        <taxon>Eukaryota</taxon>
        <taxon>Metazoa</taxon>
        <taxon>Ecdysozoa</taxon>
        <taxon>Arthropoda</taxon>
        <taxon>Hexapoda</taxon>
        <taxon>Insecta</taxon>
        <taxon>Pterygota</taxon>
        <taxon>Neoptera</taxon>
        <taxon>Paraneoptera</taxon>
        <taxon>Hemiptera</taxon>
        <taxon>Auchenorrhyncha</taxon>
        <taxon>Membracoidea</taxon>
        <taxon>Cicadellidae</taxon>
        <taxon>Cicadellinae</taxon>
        <taxon>Cicadellini</taxon>
        <taxon>Graphocephala</taxon>
    </lineage>
</organism>
<dbReference type="Pfam" id="PF06372">
    <property type="entry name" value="Gemin6"/>
    <property type="match status" value="1"/>
</dbReference>
<dbReference type="GO" id="GO:0032797">
    <property type="term" value="C:SMN complex"/>
    <property type="evidence" value="ECO:0007669"/>
    <property type="project" value="TreeGrafter"/>
</dbReference>